<dbReference type="OrthoDB" id="9808591at2"/>
<dbReference type="Pfam" id="PF04055">
    <property type="entry name" value="Radical_SAM"/>
    <property type="match status" value="1"/>
</dbReference>
<dbReference type="PROSITE" id="PS51918">
    <property type="entry name" value="RADICAL_SAM"/>
    <property type="match status" value="1"/>
</dbReference>
<dbReference type="InterPro" id="IPR007197">
    <property type="entry name" value="rSAM"/>
</dbReference>
<dbReference type="Gene3D" id="3.20.20.70">
    <property type="entry name" value="Aldolase class I"/>
    <property type="match status" value="1"/>
</dbReference>
<dbReference type="SFLD" id="SFLDG01067">
    <property type="entry name" value="SPASM/twitch_domain_containing"/>
    <property type="match status" value="1"/>
</dbReference>
<dbReference type="Proteomes" id="UP000018227">
    <property type="component" value="Unassembled WGS sequence"/>
</dbReference>
<sequence length="435" mass="50642">MKNFNKYDFHFITYKNWGIIYYIPNQIIKKLQSKDFCILKPLFDKFFKNELDNEQKKKFIQYLEYNFLQNYKDSLKLEDKLRLDKINKIDRIEIMLTNTCNLSCKYCYAKDGTYGRKPRILNENEIIKYLNALFPIKYNYVNTVFFFGGEPLLNFKVIKATCNFFEKLVKKGDIQKLPSYTLVTNGTLITEEIAEFMATKEILITVSIDGPKLINDKNRFDKNGKGTYERIKKGINLLLKSNAKLVCFEVTYNKEHKIAGISKEDVKDFLVSEFGNIKVLIENCNGDNDVSLDKEIDKTSITKNDYSHIYHALFKNEIYDFSCNAGRSSLMLTSGGILYPCHMFMLENKYSFSNENEYEKVYNLLKSVNRSVKQECTKCWARNLCGACPASLLLFSNDNSTDIACINIKNKIEKVLPLIIEDVYNNNSNNYNSLI</sequence>
<comment type="cofactor">
    <cofactor evidence="1">
        <name>[4Fe-4S] cluster</name>
        <dbReference type="ChEBI" id="CHEBI:49883"/>
    </cofactor>
</comment>
<dbReference type="InterPro" id="IPR023885">
    <property type="entry name" value="4Fe4S-binding_SPASM_dom"/>
</dbReference>
<evidence type="ECO:0000256" key="2">
    <source>
        <dbReference type="ARBA" id="ARBA00022485"/>
    </source>
</evidence>
<evidence type="ECO:0000256" key="3">
    <source>
        <dbReference type="ARBA" id="ARBA00022691"/>
    </source>
</evidence>
<evidence type="ECO:0000313" key="9">
    <source>
        <dbReference type="Proteomes" id="UP000018227"/>
    </source>
</evidence>
<dbReference type="CDD" id="cd01335">
    <property type="entry name" value="Radical_SAM"/>
    <property type="match status" value="1"/>
</dbReference>
<evidence type="ECO:0000256" key="6">
    <source>
        <dbReference type="ARBA" id="ARBA00023014"/>
    </source>
</evidence>
<keyword evidence="9" id="KW-1185">Reference proteome</keyword>
<evidence type="ECO:0000256" key="4">
    <source>
        <dbReference type="ARBA" id="ARBA00022723"/>
    </source>
</evidence>
<dbReference type="NCBIfam" id="TIGR04085">
    <property type="entry name" value="rSAM_more_4Fe4S"/>
    <property type="match status" value="1"/>
</dbReference>
<dbReference type="PANTHER" id="PTHR43273">
    <property type="entry name" value="ANAEROBIC SULFATASE-MATURATING ENZYME HOMOLOG ASLB-RELATED"/>
    <property type="match status" value="1"/>
</dbReference>
<dbReference type="SFLD" id="SFLDS00029">
    <property type="entry name" value="Radical_SAM"/>
    <property type="match status" value="1"/>
</dbReference>
<protein>
    <submittedName>
        <fullName evidence="8">Radical SAM domain protein</fullName>
    </submittedName>
</protein>
<dbReference type="InterPro" id="IPR000385">
    <property type="entry name" value="MoaA_NifB_PqqE_Fe-S-bd_CS"/>
</dbReference>
<accession>V2XR35</accession>
<dbReference type="EMBL" id="ACIL03000003">
    <property type="protein sequence ID" value="ESL04624.1"/>
    <property type="molecule type" value="Genomic_DNA"/>
</dbReference>
<organism evidence="8 9">
    <name type="scientific">Catonella morbi ATCC 51271</name>
    <dbReference type="NCBI Taxonomy" id="592026"/>
    <lineage>
        <taxon>Bacteria</taxon>
        <taxon>Bacillati</taxon>
        <taxon>Bacillota</taxon>
        <taxon>Clostridia</taxon>
        <taxon>Lachnospirales</taxon>
        <taxon>Lachnospiraceae</taxon>
        <taxon>Catonella</taxon>
    </lineage>
</organism>
<dbReference type="GO" id="GO:0016491">
    <property type="term" value="F:oxidoreductase activity"/>
    <property type="evidence" value="ECO:0007669"/>
    <property type="project" value="InterPro"/>
</dbReference>
<name>V2XR35_9FIRM</name>
<keyword evidence="6" id="KW-0411">Iron-sulfur</keyword>
<dbReference type="SFLD" id="SFLDG01386">
    <property type="entry name" value="main_SPASM_domain-containing"/>
    <property type="match status" value="1"/>
</dbReference>
<dbReference type="GO" id="GO:0046872">
    <property type="term" value="F:metal ion binding"/>
    <property type="evidence" value="ECO:0007669"/>
    <property type="project" value="UniProtKB-KW"/>
</dbReference>
<dbReference type="eggNOG" id="COG0641">
    <property type="taxonomic scope" value="Bacteria"/>
</dbReference>
<keyword evidence="3" id="KW-0949">S-adenosyl-L-methionine</keyword>
<comment type="caution">
    <text evidence="8">The sequence shown here is derived from an EMBL/GenBank/DDBJ whole genome shotgun (WGS) entry which is preliminary data.</text>
</comment>
<proteinExistence type="predicted"/>
<evidence type="ECO:0000259" key="7">
    <source>
        <dbReference type="PROSITE" id="PS51918"/>
    </source>
</evidence>
<evidence type="ECO:0000256" key="5">
    <source>
        <dbReference type="ARBA" id="ARBA00023004"/>
    </source>
</evidence>
<dbReference type="InterPro" id="IPR058240">
    <property type="entry name" value="rSAM_sf"/>
</dbReference>
<dbReference type="SFLD" id="SFLDG01384">
    <property type="entry name" value="thioether_bond_formation_requi"/>
    <property type="match status" value="1"/>
</dbReference>
<dbReference type="InterPro" id="IPR023867">
    <property type="entry name" value="Sulphatase_maturase_rSAM"/>
</dbReference>
<dbReference type="AlphaFoldDB" id="V2XR35"/>
<dbReference type="RefSeq" id="WP_023353242.1">
    <property type="nucleotide sequence ID" value="NZ_KI535366.1"/>
</dbReference>
<dbReference type="SUPFAM" id="SSF102114">
    <property type="entry name" value="Radical SAM enzymes"/>
    <property type="match status" value="1"/>
</dbReference>
<feature type="domain" description="Radical SAM core" evidence="7">
    <location>
        <begin position="86"/>
        <end position="312"/>
    </location>
</feature>
<gene>
    <name evidence="8" type="ORF">GCWU0000282_000338</name>
</gene>
<keyword evidence="4" id="KW-0479">Metal-binding</keyword>
<dbReference type="InterPro" id="IPR013785">
    <property type="entry name" value="Aldolase_TIM"/>
</dbReference>
<reference evidence="8 9" key="1">
    <citation type="submission" date="2013-06" db="EMBL/GenBank/DDBJ databases">
        <authorList>
            <person name="Weinstock G."/>
            <person name="Sodergren E."/>
            <person name="Clifton S."/>
            <person name="Fulton L."/>
            <person name="Fulton B."/>
            <person name="Courtney L."/>
            <person name="Fronick C."/>
            <person name="Harrison M."/>
            <person name="Strong C."/>
            <person name="Farmer C."/>
            <person name="Delahaunty K."/>
            <person name="Markovic C."/>
            <person name="Hall O."/>
            <person name="Minx P."/>
            <person name="Tomlinson C."/>
            <person name="Mitreva M."/>
            <person name="Nelson J."/>
            <person name="Hou S."/>
            <person name="Wollam A."/>
            <person name="Pepin K.H."/>
            <person name="Johnson M."/>
            <person name="Bhonagiri V."/>
            <person name="Nash W.E."/>
            <person name="Warren W."/>
            <person name="Chinwalla A."/>
            <person name="Mardis E.R."/>
            <person name="Wilson R.K."/>
        </authorList>
    </citation>
    <scope>NUCLEOTIDE SEQUENCE [LARGE SCALE GENOMIC DNA]</scope>
    <source>
        <strain evidence="8 9">ATCC 51271</strain>
    </source>
</reference>
<keyword evidence="2" id="KW-0004">4Fe-4S</keyword>
<dbReference type="GO" id="GO:0051539">
    <property type="term" value="F:4 iron, 4 sulfur cluster binding"/>
    <property type="evidence" value="ECO:0007669"/>
    <property type="project" value="UniProtKB-KW"/>
</dbReference>
<evidence type="ECO:0000256" key="1">
    <source>
        <dbReference type="ARBA" id="ARBA00001966"/>
    </source>
</evidence>
<dbReference type="PANTHER" id="PTHR43273:SF8">
    <property type="entry name" value="RADICAL SAM DOMAIN PROTEIN"/>
    <property type="match status" value="1"/>
</dbReference>
<keyword evidence="5" id="KW-0408">Iron</keyword>
<dbReference type="HOGENOM" id="CLU_009273_3_3_9"/>
<dbReference type="STRING" id="592026.GCWU0000282_000338"/>
<evidence type="ECO:0000313" key="8">
    <source>
        <dbReference type="EMBL" id="ESL04624.1"/>
    </source>
</evidence>
<dbReference type="PROSITE" id="PS01305">
    <property type="entry name" value="MOAA_NIFB_PQQE"/>
    <property type="match status" value="1"/>
</dbReference>